<evidence type="ECO:0000256" key="2">
    <source>
        <dbReference type="SAM" id="MobiDB-lite"/>
    </source>
</evidence>
<dbReference type="PANTHER" id="PTHR31301:SF153">
    <property type="entry name" value="LOB DOMAIN-CONTAINING PROTEIN 26"/>
    <property type="match status" value="1"/>
</dbReference>
<feature type="domain" description="LOB" evidence="3">
    <location>
        <begin position="104"/>
        <end position="205"/>
    </location>
</feature>
<dbReference type="PANTHER" id="PTHR31301">
    <property type="entry name" value="LOB DOMAIN-CONTAINING PROTEIN 4-RELATED"/>
    <property type="match status" value="1"/>
</dbReference>
<gene>
    <name evidence="4" type="primary">LBD23</name>
    <name evidence="4" type="ORF">KSP40_PGU021265</name>
</gene>
<dbReference type="InterPro" id="IPR004883">
    <property type="entry name" value="LOB"/>
</dbReference>
<comment type="similarity">
    <text evidence="1">Belongs to the LOB domain-containing protein family.</text>
</comment>
<keyword evidence="5" id="KW-1185">Reference proteome</keyword>
<protein>
    <submittedName>
        <fullName evidence="4">LOB domain-containing protein 23</fullName>
    </submittedName>
</protein>
<evidence type="ECO:0000313" key="4">
    <source>
        <dbReference type="EMBL" id="KAK8967902.1"/>
    </source>
</evidence>
<reference evidence="4 5" key="1">
    <citation type="journal article" date="2022" name="Nat. Plants">
        <title>Genomes of leafy and leafless Platanthera orchids illuminate the evolution of mycoheterotrophy.</title>
        <authorList>
            <person name="Li M.H."/>
            <person name="Liu K.W."/>
            <person name="Li Z."/>
            <person name="Lu H.C."/>
            <person name="Ye Q.L."/>
            <person name="Zhang D."/>
            <person name="Wang J.Y."/>
            <person name="Li Y.F."/>
            <person name="Zhong Z.M."/>
            <person name="Liu X."/>
            <person name="Yu X."/>
            <person name="Liu D.K."/>
            <person name="Tu X.D."/>
            <person name="Liu B."/>
            <person name="Hao Y."/>
            <person name="Liao X.Y."/>
            <person name="Jiang Y.T."/>
            <person name="Sun W.H."/>
            <person name="Chen J."/>
            <person name="Chen Y.Q."/>
            <person name="Ai Y."/>
            <person name="Zhai J.W."/>
            <person name="Wu S.S."/>
            <person name="Zhou Z."/>
            <person name="Hsiao Y.Y."/>
            <person name="Wu W.L."/>
            <person name="Chen Y.Y."/>
            <person name="Lin Y.F."/>
            <person name="Hsu J.L."/>
            <person name="Li C.Y."/>
            <person name="Wang Z.W."/>
            <person name="Zhao X."/>
            <person name="Zhong W.Y."/>
            <person name="Ma X.K."/>
            <person name="Ma L."/>
            <person name="Huang J."/>
            <person name="Chen G.Z."/>
            <person name="Huang M.Z."/>
            <person name="Huang L."/>
            <person name="Peng D.H."/>
            <person name="Luo Y.B."/>
            <person name="Zou S.Q."/>
            <person name="Chen S.P."/>
            <person name="Lan S."/>
            <person name="Tsai W.C."/>
            <person name="Van de Peer Y."/>
            <person name="Liu Z.J."/>
        </authorList>
    </citation>
    <scope>NUCLEOTIDE SEQUENCE [LARGE SCALE GENOMIC DNA]</scope>
    <source>
        <strain evidence="4">Lor288</strain>
    </source>
</reference>
<evidence type="ECO:0000259" key="3">
    <source>
        <dbReference type="PROSITE" id="PS50891"/>
    </source>
</evidence>
<organism evidence="4 5">
    <name type="scientific">Platanthera guangdongensis</name>
    <dbReference type="NCBI Taxonomy" id="2320717"/>
    <lineage>
        <taxon>Eukaryota</taxon>
        <taxon>Viridiplantae</taxon>
        <taxon>Streptophyta</taxon>
        <taxon>Embryophyta</taxon>
        <taxon>Tracheophyta</taxon>
        <taxon>Spermatophyta</taxon>
        <taxon>Magnoliopsida</taxon>
        <taxon>Liliopsida</taxon>
        <taxon>Asparagales</taxon>
        <taxon>Orchidaceae</taxon>
        <taxon>Orchidoideae</taxon>
        <taxon>Orchideae</taxon>
        <taxon>Orchidinae</taxon>
        <taxon>Platanthera</taxon>
    </lineage>
</organism>
<proteinExistence type="inferred from homology"/>
<accession>A0ABR2MUM5</accession>
<name>A0ABR2MUM5_9ASPA</name>
<feature type="region of interest" description="Disordered" evidence="2">
    <location>
        <begin position="213"/>
        <end position="234"/>
    </location>
</feature>
<evidence type="ECO:0000256" key="1">
    <source>
        <dbReference type="ARBA" id="ARBA00005474"/>
    </source>
</evidence>
<dbReference type="Pfam" id="PF03195">
    <property type="entry name" value="LOB"/>
    <property type="match status" value="1"/>
</dbReference>
<dbReference type="PROSITE" id="PS50891">
    <property type="entry name" value="LOB"/>
    <property type="match status" value="1"/>
</dbReference>
<dbReference type="Proteomes" id="UP001412067">
    <property type="component" value="Unassembled WGS sequence"/>
</dbReference>
<dbReference type="EMBL" id="JBBWWR010000004">
    <property type="protein sequence ID" value="KAK8967902.1"/>
    <property type="molecule type" value="Genomic_DNA"/>
</dbReference>
<evidence type="ECO:0000313" key="5">
    <source>
        <dbReference type="Proteomes" id="UP001412067"/>
    </source>
</evidence>
<sequence length="247" mass="27466">MRADGNGANAAGGSFVYPPSGGVCPKRSGKTPNQIEPHLVRRWRIDPAGGNGVFESEGGGGFSKRSFLGRFSRRAGEPPATIRGESEVWILRIQEAMSSINGGRRCAACKYLRRRCSDDCILAPHFHPSNPNRFICVHKIFGASNVARMLRHLPEHKRAQAAEAMAWEAYWRMQDPIYGSTSKIARLQDDIRRTQSELAMTRAQVAFHRDSLQQHNHDEHNQPAYENAGGATDDGPFILPDLPPDFF</sequence>
<comment type="caution">
    <text evidence="4">The sequence shown here is derived from an EMBL/GenBank/DDBJ whole genome shotgun (WGS) entry which is preliminary data.</text>
</comment>